<feature type="region of interest" description="Disordered" evidence="5">
    <location>
        <begin position="1"/>
        <end position="33"/>
    </location>
</feature>
<keyword evidence="3 6" id="KW-1133">Transmembrane helix</keyword>
<feature type="transmembrane region" description="Helical" evidence="6">
    <location>
        <begin position="141"/>
        <end position="162"/>
    </location>
</feature>
<dbReference type="CDD" id="cd17502">
    <property type="entry name" value="MFS_Azr1_MDR_like"/>
    <property type="match status" value="1"/>
</dbReference>
<gene>
    <name evidence="8" type="ORF">BJY01DRAFT_250995</name>
</gene>
<evidence type="ECO:0000313" key="8">
    <source>
        <dbReference type="EMBL" id="KAL2838377.1"/>
    </source>
</evidence>
<feature type="transmembrane region" description="Helical" evidence="6">
    <location>
        <begin position="206"/>
        <end position="229"/>
    </location>
</feature>
<dbReference type="Pfam" id="PF07690">
    <property type="entry name" value="MFS_1"/>
    <property type="match status" value="1"/>
</dbReference>
<dbReference type="InterPro" id="IPR020846">
    <property type="entry name" value="MFS_dom"/>
</dbReference>
<sequence length="573" mass="61739">MSGTASHAELKSAGAPDSASSDADPQPGTPKAHHVFNEQTNYVPRSTIITIFLACSTVDLIALMDQTTLAASLAIIGNALNASDKAAWISGGYFVTSTCFQLIYGRLSDIWSRKFVLFVGLGIFFFGSLAASLAQSATQLIIFRAFTGVGGGGLMTVAQMIVSDVVPLRERGKYQGILGAVVALANGIGPVIGGALSSISDDSWRWIFRLNLPLTALTTLCVLFFMPLRKVTGDWKLKLKAVDFVGASLALAGTAVLLLGLTWGGGEYPWDSAHVIATLIVGFAVCVAFVFWQWKGARYPLVPMHIFKSRIVNGACLTMFINGWNFLVQVYYIPTFYQLVFNYSTVKSGAMLLPITLMQTISSTLSGLVVHWVGRYRECILFGWMIWAVGLGLFSTLDESSGLGKQIGFGILTGVGVGNTLQPALIAIQAGVERRDMAVVTSFRNFVRNLGGTLGLAVAQTIINNLLRSALNSLHLTAAEQKSFLSSPQNFLSSLPAEEADRARSLIIPAYKRGFMIIFVIGAALSAFAFVLAFGLMPQVGLNRADDEKLKEEGRRRVKGKSEVRDDEEGTGR</sequence>
<dbReference type="PANTHER" id="PTHR23501">
    <property type="entry name" value="MAJOR FACILITATOR SUPERFAMILY"/>
    <property type="match status" value="1"/>
</dbReference>
<dbReference type="PANTHER" id="PTHR23501:SF189">
    <property type="entry name" value="DRUG TRANSPORTER, PUTATIVE (AFU_ORTHOLOGUE AFUA_4G03920)-RELATED"/>
    <property type="match status" value="1"/>
</dbReference>
<evidence type="ECO:0000256" key="3">
    <source>
        <dbReference type="ARBA" id="ARBA00022989"/>
    </source>
</evidence>
<comment type="subcellular location">
    <subcellularLocation>
        <location evidence="1">Membrane</location>
        <topology evidence="1">Multi-pass membrane protein</topology>
    </subcellularLocation>
</comment>
<feature type="transmembrane region" description="Helical" evidence="6">
    <location>
        <begin position="312"/>
        <end position="332"/>
    </location>
</feature>
<protein>
    <submittedName>
        <fullName evidence="8">Major facilitator superfamily domain-containing protein</fullName>
    </submittedName>
</protein>
<evidence type="ECO:0000256" key="6">
    <source>
        <dbReference type="SAM" id="Phobius"/>
    </source>
</evidence>
<evidence type="ECO:0000256" key="1">
    <source>
        <dbReference type="ARBA" id="ARBA00004141"/>
    </source>
</evidence>
<proteinExistence type="predicted"/>
<feature type="transmembrane region" description="Helical" evidence="6">
    <location>
        <begin position="273"/>
        <end position="292"/>
    </location>
</feature>
<keyword evidence="9" id="KW-1185">Reference proteome</keyword>
<feature type="transmembrane region" description="Helical" evidence="6">
    <location>
        <begin position="409"/>
        <end position="428"/>
    </location>
</feature>
<evidence type="ECO:0000256" key="2">
    <source>
        <dbReference type="ARBA" id="ARBA00022692"/>
    </source>
</evidence>
<feature type="transmembrane region" description="Helical" evidence="6">
    <location>
        <begin position="380"/>
        <end position="397"/>
    </location>
</feature>
<accession>A0ABR4JGX4</accession>
<dbReference type="PROSITE" id="PS50850">
    <property type="entry name" value="MFS"/>
    <property type="match status" value="1"/>
</dbReference>
<feature type="domain" description="Major facilitator superfamily (MFS) profile" evidence="7">
    <location>
        <begin position="51"/>
        <end position="541"/>
    </location>
</feature>
<name>A0ABR4JGX4_9EURO</name>
<feature type="transmembrane region" description="Helical" evidence="6">
    <location>
        <begin position="514"/>
        <end position="537"/>
    </location>
</feature>
<dbReference type="Gene3D" id="1.20.1250.20">
    <property type="entry name" value="MFS general substrate transporter like domains"/>
    <property type="match status" value="1"/>
</dbReference>
<evidence type="ECO:0000313" key="9">
    <source>
        <dbReference type="Proteomes" id="UP001610446"/>
    </source>
</evidence>
<feature type="transmembrane region" description="Helical" evidence="6">
    <location>
        <begin position="352"/>
        <end position="373"/>
    </location>
</feature>
<dbReference type="InterPro" id="IPR036259">
    <property type="entry name" value="MFS_trans_sf"/>
</dbReference>
<keyword evidence="2 6" id="KW-0812">Transmembrane</keyword>
<evidence type="ECO:0000259" key="7">
    <source>
        <dbReference type="PROSITE" id="PS50850"/>
    </source>
</evidence>
<dbReference type="SUPFAM" id="SSF103473">
    <property type="entry name" value="MFS general substrate transporter"/>
    <property type="match status" value="1"/>
</dbReference>
<comment type="caution">
    <text evidence="8">The sequence shown here is derived from an EMBL/GenBank/DDBJ whole genome shotgun (WGS) entry which is preliminary data.</text>
</comment>
<dbReference type="EMBL" id="JBFXLU010000146">
    <property type="protein sequence ID" value="KAL2838377.1"/>
    <property type="molecule type" value="Genomic_DNA"/>
</dbReference>
<keyword evidence="4 6" id="KW-0472">Membrane</keyword>
<reference evidence="8 9" key="1">
    <citation type="submission" date="2024-07" db="EMBL/GenBank/DDBJ databases">
        <title>Section-level genome sequencing and comparative genomics of Aspergillus sections Usti and Cavernicolus.</title>
        <authorList>
            <consortium name="Lawrence Berkeley National Laboratory"/>
            <person name="Nybo J.L."/>
            <person name="Vesth T.C."/>
            <person name="Theobald S."/>
            <person name="Frisvad J.C."/>
            <person name="Larsen T.O."/>
            <person name="Kjaerboelling I."/>
            <person name="Rothschild-Mancinelli K."/>
            <person name="Lyhne E.K."/>
            <person name="Kogle M.E."/>
            <person name="Barry K."/>
            <person name="Clum A."/>
            <person name="Na H."/>
            <person name="Ledsgaard L."/>
            <person name="Lin J."/>
            <person name="Lipzen A."/>
            <person name="Kuo A."/>
            <person name="Riley R."/>
            <person name="Mondo S."/>
            <person name="Labutti K."/>
            <person name="Haridas S."/>
            <person name="Pangalinan J."/>
            <person name="Salamov A.A."/>
            <person name="Simmons B.A."/>
            <person name="Magnuson J.K."/>
            <person name="Chen J."/>
            <person name="Drula E."/>
            <person name="Henrissat B."/>
            <person name="Wiebenga A."/>
            <person name="Lubbers R.J."/>
            <person name="Gomes A.C."/>
            <person name="Makela M.R."/>
            <person name="Stajich J."/>
            <person name="Grigoriev I.V."/>
            <person name="Mortensen U.H."/>
            <person name="De Vries R.P."/>
            <person name="Baker S.E."/>
            <person name="Andersen M.R."/>
        </authorList>
    </citation>
    <scope>NUCLEOTIDE SEQUENCE [LARGE SCALE GENOMIC DNA]</scope>
    <source>
        <strain evidence="8 9">CBS 123904</strain>
    </source>
</reference>
<feature type="transmembrane region" description="Helical" evidence="6">
    <location>
        <begin position="241"/>
        <end position="261"/>
    </location>
</feature>
<feature type="transmembrane region" description="Helical" evidence="6">
    <location>
        <begin position="174"/>
        <end position="200"/>
    </location>
</feature>
<evidence type="ECO:0000256" key="4">
    <source>
        <dbReference type="ARBA" id="ARBA00023136"/>
    </source>
</evidence>
<dbReference type="Gene3D" id="1.20.1720.10">
    <property type="entry name" value="Multidrug resistance protein D"/>
    <property type="match status" value="1"/>
</dbReference>
<feature type="transmembrane region" description="Helical" evidence="6">
    <location>
        <begin position="115"/>
        <end position="135"/>
    </location>
</feature>
<evidence type="ECO:0000256" key="5">
    <source>
        <dbReference type="SAM" id="MobiDB-lite"/>
    </source>
</evidence>
<dbReference type="InterPro" id="IPR011701">
    <property type="entry name" value="MFS"/>
</dbReference>
<organism evidence="8 9">
    <name type="scientific">Aspergillus pseudoustus</name>
    <dbReference type="NCBI Taxonomy" id="1810923"/>
    <lineage>
        <taxon>Eukaryota</taxon>
        <taxon>Fungi</taxon>
        <taxon>Dikarya</taxon>
        <taxon>Ascomycota</taxon>
        <taxon>Pezizomycotina</taxon>
        <taxon>Eurotiomycetes</taxon>
        <taxon>Eurotiomycetidae</taxon>
        <taxon>Eurotiales</taxon>
        <taxon>Aspergillaceae</taxon>
        <taxon>Aspergillus</taxon>
        <taxon>Aspergillus subgen. Nidulantes</taxon>
    </lineage>
</organism>
<dbReference type="Proteomes" id="UP001610446">
    <property type="component" value="Unassembled WGS sequence"/>
</dbReference>
<feature type="compositionally biased region" description="Low complexity" evidence="5">
    <location>
        <begin position="15"/>
        <end position="26"/>
    </location>
</feature>
<feature type="region of interest" description="Disordered" evidence="5">
    <location>
        <begin position="547"/>
        <end position="573"/>
    </location>
</feature>
<dbReference type="PRINTS" id="PR01036">
    <property type="entry name" value="TCRTETB"/>
</dbReference>